<accession>K1WP77</accession>
<keyword evidence="6" id="KW-1133">Transmembrane helix</keyword>
<name>K1WP77_MARBU</name>
<dbReference type="InterPro" id="IPR003953">
    <property type="entry name" value="FAD-dep_OxRdtase_2_FAD-bd"/>
</dbReference>
<dbReference type="Gene3D" id="3.50.50.60">
    <property type="entry name" value="FAD/NAD(P)-binding domain"/>
    <property type="match status" value="1"/>
</dbReference>
<feature type="region of interest" description="Disordered" evidence="5">
    <location>
        <begin position="972"/>
        <end position="1020"/>
    </location>
</feature>
<evidence type="ECO:0000256" key="2">
    <source>
        <dbReference type="ARBA" id="ARBA00022630"/>
    </source>
</evidence>
<dbReference type="SUPFAM" id="SSF54373">
    <property type="entry name" value="FAD-linked reductases, C-terminal domain"/>
    <property type="match status" value="1"/>
</dbReference>
<dbReference type="GO" id="GO:0016614">
    <property type="term" value="F:oxidoreductase activity, acting on CH-OH group of donors"/>
    <property type="evidence" value="ECO:0007669"/>
    <property type="project" value="InterPro"/>
</dbReference>
<dbReference type="Pfam" id="PF00732">
    <property type="entry name" value="GMC_oxred_N"/>
    <property type="match status" value="1"/>
</dbReference>
<dbReference type="eggNOG" id="KOG1238">
    <property type="taxonomic scope" value="Eukaryota"/>
</dbReference>
<evidence type="ECO:0000259" key="7">
    <source>
        <dbReference type="PROSITE" id="PS00623"/>
    </source>
</evidence>
<keyword evidence="4" id="KW-0274">FAD</keyword>
<evidence type="ECO:0000313" key="9">
    <source>
        <dbReference type="EMBL" id="EKD14751.1"/>
    </source>
</evidence>
<evidence type="ECO:0000256" key="1">
    <source>
        <dbReference type="ARBA" id="ARBA00010790"/>
    </source>
</evidence>
<organism evidence="9 10">
    <name type="scientific">Marssonina brunnea f. sp. multigermtubi (strain MB_m1)</name>
    <name type="common">Marssonina leaf spot fungus</name>
    <dbReference type="NCBI Taxonomy" id="1072389"/>
    <lineage>
        <taxon>Eukaryota</taxon>
        <taxon>Fungi</taxon>
        <taxon>Dikarya</taxon>
        <taxon>Ascomycota</taxon>
        <taxon>Pezizomycotina</taxon>
        <taxon>Leotiomycetes</taxon>
        <taxon>Helotiales</taxon>
        <taxon>Drepanopezizaceae</taxon>
        <taxon>Drepanopeziza</taxon>
    </lineage>
</organism>
<dbReference type="HOGENOM" id="CLU_011025_0_0_1"/>
<dbReference type="InterPro" id="IPR053208">
    <property type="entry name" value="GMC_Oxidoreductase_CD"/>
</dbReference>
<dbReference type="CDD" id="cd09630">
    <property type="entry name" value="CDH_like_cytochrome"/>
    <property type="match status" value="1"/>
</dbReference>
<gene>
    <name evidence="9" type="ORF">MBM_06962</name>
</gene>
<protein>
    <submittedName>
        <fullName evidence="9">Choline dehydrogenase</fullName>
    </submittedName>
</protein>
<keyword evidence="2 4" id="KW-0285">Flavoprotein</keyword>
<dbReference type="InterPro" id="IPR015920">
    <property type="entry name" value="Cellobiose_DH-like_cyt"/>
</dbReference>
<evidence type="ECO:0000259" key="8">
    <source>
        <dbReference type="PROSITE" id="PS00624"/>
    </source>
</evidence>
<evidence type="ECO:0000313" key="10">
    <source>
        <dbReference type="Proteomes" id="UP000006753"/>
    </source>
</evidence>
<keyword evidence="10" id="KW-1185">Reference proteome</keyword>
<dbReference type="PROSITE" id="PS00624">
    <property type="entry name" value="GMC_OXRED_2"/>
    <property type="match status" value="1"/>
</dbReference>
<dbReference type="InParanoid" id="K1WP77"/>
<evidence type="ECO:0000256" key="6">
    <source>
        <dbReference type="SAM" id="Phobius"/>
    </source>
</evidence>
<evidence type="ECO:0000256" key="5">
    <source>
        <dbReference type="SAM" id="MobiDB-lite"/>
    </source>
</evidence>
<proteinExistence type="inferred from homology"/>
<dbReference type="SUPFAM" id="SSF51905">
    <property type="entry name" value="FAD/NAD(P)-binding domain"/>
    <property type="match status" value="1"/>
</dbReference>
<dbReference type="AlphaFoldDB" id="K1WP77"/>
<feature type="compositionally biased region" description="Pro residues" evidence="5">
    <location>
        <begin position="982"/>
        <end position="993"/>
    </location>
</feature>
<feature type="region of interest" description="Disordered" evidence="5">
    <location>
        <begin position="414"/>
        <end position="433"/>
    </location>
</feature>
<dbReference type="InterPro" id="IPR036188">
    <property type="entry name" value="FAD/NAD-bd_sf"/>
</dbReference>
<dbReference type="Pfam" id="PF00890">
    <property type="entry name" value="FAD_binding_2"/>
    <property type="match status" value="1"/>
</dbReference>
<dbReference type="KEGG" id="mbe:MBM_06962"/>
<keyword evidence="3" id="KW-0560">Oxidoreductase</keyword>
<feature type="transmembrane region" description="Helical" evidence="6">
    <location>
        <begin position="20"/>
        <end position="42"/>
    </location>
</feature>
<feature type="domain" description="Glucose-methanol-choline oxidoreductase N-terminal" evidence="8">
    <location>
        <begin position="695"/>
        <end position="709"/>
    </location>
</feature>
<dbReference type="Gene3D" id="3.30.410.10">
    <property type="entry name" value="Cholesterol Oxidase, domain 2"/>
    <property type="match status" value="1"/>
</dbReference>
<dbReference type="InterPro" id="IPR000172">
    <property type="entry name" value="GMC_OxRdtase_N"/>
</dbReference>
<dbReference type="PANTHER" id="PTHR47190">
    <property type="entry name" value="DEHYDROGENASE, PUTATIVE-RELATED"/>
    <property type="match status" value="1"/>
</dbReference>
<feature type="domain" description="Glucose-methanol-choline oxidoreductase N-terminal" evidence="7">
    <location>
        <begin position="529"/>
        <end position="552"/>
    </location>
</feature>
<dbReference type="PANTHER" id="PTHR47190:SF4">
    <property type="entry name" value="DEHYDROGENASE, PUTATIVE-RELATED"/>
    <property type="match status" value="1"/>
</dbReference>
<feature type="compositionally biased region" description="Low complexity" evidence="5">
    <location>
        <begin position="972"/>
        <end position="981"/>
    </location>
</feature>
<feature type="compositionally biased region" description="Polar residues" evidence="5">
    <location>
        <begin position="1011"/>
        <end position="1020"/>
    </location>
</feature>
<dbReference type="GO" id="GO:0050660">
    <property type="term" value="F:flavin adenine dinucleotide binding"/>
    <property type="evidence" value="ECO:0007669"/>
    <property type="project" value="InterPro"/>
</dbReference>
<comment type="similarity">
    <text evidence="1 4">Belongs to the GMC oxidoreductase family.</text>
</comment>
<evidence type="ECO:0000256" key="3">
    <source>
        <dbReference type="ARBA" id="ARBA00023002"/>
    </source>
</evidence>
<reference evidence="9 10" key="1">
    <citation type="journal article" date="2012" name="BMC Genomics">
        <title>Sequencing the genome of Marssonina brunnea reveals fungus-poplar co-evolution.</title>
        <authorList>
            <person name="Zhu S."/>
            <person name="Cao Y.-Z."/>
            <person name="Jiang C."/>
            <person name="Tan B.-Y."/>
            <person name="Wang Z."/>
            <person name="Feng S."/>
            <person name="Zhang L."/>
            <person name="Su X.-H."/>
            <person name="Brejova B."/>
            <person name="Vinar T."/>
            <person name="Xu M."/>
            <person name="Wang M.-X."/>
            <person name="Zhang S.-G."/>
            <person name="Huang M.-R."/>
            <person name="Wu R."/>
            <person name="Zhou Y."/>
        </authorList>
    </citation>
    <scope>NUCLEOTIDE SEQUENCE [LARGE SCALE GENOMIC DNA]</scope>
    <source>
        <strain evidence="9 10">MB_m1</strain>
    </source>
</reference>
<evidence type="ECO:0000256" key="4">
    <source>
        <dbReference type="RuleBase" id="RU003968"/>
    </source>
</evidence>
<dbReference type="STRING" id="1072389.K1WP77"/>
<dbReference type="PROSITE" id="PS00623">
    <property type="entry name" value="GMC_OXRED_1"/>
    <property type="match status" value="1"/>
</dbReference>
<dbReference type="SUPFAM" id="SSF49344">
    <property type="entry name" value="CBD9-like"/>
    <property type="match status" value="1"/>
</dbReference>
<keyword evidence="6" id="KW-0812">Transmembrane</keyword>
<dbReference type="Proteomes" id="UP000006753">
    <property type="component" value="Unassembled WGS sequence"/>
</dbReference>
<dbReference type="OrthoDB" id="413885at2759"/>
<dbReference type="Gene3D" id="2.60.40.1210">
    <property type="entry name" value="Cellobiose dehydrogenase, cytochrome domain"/>
    <property type="match status" value="1"/>
</dbReference>
<dbReference type="Pfam" id="PF16010">
    <property type="entry name" value="CDH-cyt"/>
    <property type="match status" value="1"/>
</dbReference>
<sequence length="1038" mass="110574">MLTASQDDECSCKGSSAACGIIITFALTPATLVIGIALLLILDRKHRTLIRIKSVRYIRSHGAQGFAGKDLPPMPVLSVMHNVRGSQLPELTWPTRSRPWWLWPSGPATIFYVVSHLLPSSRTSRSGIRNQKAATRSMAITAVINGGNDLACAASGPIPSHLFEDQYPANTNGRANEKAVIVKGSAARYRTTHARYCNLELFSRVPTARKEFEHVPATEISYRHYTCRRRIPAHSASDGSQISEGTYTFGIAMPATASSDFIGRISSQGNAGWAGISLGGPMRGSLMVVARPNEGAVIGSLRLATGYANPGVYSGAATLEIIAEGTAYDTESTNFTMTFLCKGCLQGDDSTFAAADATTNLGWATSSVDVTTPADASTVLGYHDTGFGLFAVDLAAAQSASFAEWAALASQSYSNSPATPTNPTAGGGANGYGNNTAPATPPTVSNTTYDYIVIGSGPSGLISSQRLTETGKSVLLIERGMATTFSSGGERFVPWNNSLTYYDVPGVWGFMNEGTQGEAYCTDTAAIAGCALGGGGAVNAMAFIRPANFDFDDKWPETWKSADLAPAAERLYSRNPGTTIPSNDGISYDNATQAVLEPFFEQNGWSNTDYVNDPDSKDQVYGLPSLNVANGLRSGPIHTYLPLAQAKPDFTLALHTKVIRILRNASTITGVEVENASGREIINLNPSGAVILAAGSMSTPRLLFNSGIGPTEQINIVKSSPTGVTVPESDWISLPVGVGIKDHSTYALIFNVTGGITARSREEVMNPSELDLSLYQTGSGVLAHSQQRLDVFRKINMTDGHTIGFQMHCMSVNVNDTITCQAFETHGLTSAGVLGIKPDQATYFTKEPWANNDVDRKAWEMFIDEVFEMARQPGSPLVYSGGAEMTAAEYLAASKVSNGYHVVGSTKMGSDDGRRNGTAVVDLDTKVYGTDNLFIVDASFHPDLPTGNTQAQVMVAAERAIERIIALRGETWSPTGGYSQGTPPPTGYTPATPPTGEKSNGSPEDTPPTGEKTNGYPQATSPEYCCEFEFHILNWRAT</sequence>
<dbReference type="InterPro" id="IPR007867">
    <property type="entry name" value="GMC_OxRtase_C"/>
</dbReference>
<keyword evidence="6" id="KW-0472">Membrane</keyword>
<dbReference type="Pfam" id="PF05199">
    <property type="entry name" value="GMC_oxred_C"/>
    <property type="match status" value="1"/>
</dbReference>
<dbReference type="EMBL" id="JH921444">
    <property type="protein sequence ID" value="EKD14751.1"/>
    <property type="molecule type" value="Genomic_DNA"/>
</dbReference>
<feature type="compositionally biased region" description="Low complexity" evidence="5">
    <location>
        <begin position="414"/>
        <end position="424"/>
    </location>
</feature>